<accession>A0ABV8JTR8</accession>
<evidence type="ECO:0000259" key="6">
    <source>
        <dbReference type="Pfam" id="PF08281"/>
    </source>
</evidence>
<dbReference type="InterPro" id="IPR036388">
    <property type="entry name" value="WH-like_DNA-bd_sf"/>
</dbReference>
<dbReference type="Gene3D" id="1.10.10.10">
    <property type="entry name" value="Winged helix-like DNA-binding domain superfamily/Winged helix DNA-binding domain"/>
    <property type="match status" value="1"/>
</dbReference>
<sequence length="186" mass="22029">MKIIPFYTNEKQLIRKSISGNRKAQQALYEKHSPLMLSICRRYVKDMQFAEDVMVSGFVKVFKFLPEYRFDGSFEGWMRRIMVNESISFLRKKQFVVFDDAMIMDTAEIHQEHSDEEVAYIQNLIDGLPDGYRAVFMLYAVEGYKHQEISSMLGISESTSKSQLFKARKWLQERLRNHKQIGYEQE</sequence>
<dbReference type="Gene3D" id="1.10.1740.10">
    <property type="match status" value="1"/>
</dbReference>
<dbReference type="NCBIfam" id="TIGR02937">
    <property type="entry name" value="sigma70-ECF"/>
    <property type="match status" value="1"/>
</dbReference>
<dbReference type="CDD" id="cd06171">
    <property type="entry name" value="Sigma70_r4"/>
    <property type="match status" value="1"/>
</dbReference>
<evidence type="ECO:0000256" key="3">
    <source>
        <dbReference type="ARBA" id="ARBA00023082"/>
    </source>
</evidence>
<keyword evidence="2" id="KW-0805">Transcription regulation</keyword>
<proteinExistence type="inferred from homology"/>
<keyword evidence="3" id="KW-0731">Sigma factor</keyword>
<keyword evidence="8" id="KW-1185">Reference proteome</keyword>
<comment type="similarity">
    <text evidence="1">Belongs to the sigma-70 factor family. ECF subfamily.</text>
</comment>
<dbReference type="EMBL" id="JBHSAW010000008">
    <property type="protein sequence ID" value="MFC4096485.1"/>
    <property type="molecule type" value="Genomic_DNA"/>
</dbReference>
<gene>
    <name evidence="7" type="ORF">ACFOUT_11415</name>
</gene>
<dbReference type="RefSeq" id="WP_192463501.1">
    <property type="nucleotide sequence ID" value="NZ_JACYFJ010000008.1"/>
</dbReference>
<dbReference type="InterPro" id="IPR007627">
    <property type="entry name" value="RNA_pol_sigma70_r2"/>
</dbReference>
<evidence type="ECO:0000259" key="5">
    <source>
        <dbReference type="Pfam" id="PF04542"/>
    </source>
</evidence>
<dbReference type="PANTHER" id="PTHR43133">
    <property type="entry name" value="RNA POLYMERASE ECF-TYPE SIGMA FACTO"/>
    <property type="match status" value="1"/>
</dbReference>
<evidence type="ECO:0000256" key="4">
    <source>
        <dbReference type="ARBA" id="ARBA00023163"/>
    </source>
</evidence>
<keyword evidence="4" id="KW-0804">Transcription</keyword>
<dbReference type="Proteomes" id="UP001595814">
    <property type="component" value="Unassembled WGS sequence"/>
</dbReference>
<dbReference type="Pfam" id="PF08281">
    <property type="entry name" value="Sigma70_r4_2"/>
    <property type="match status" value="1"/>
</dbReference>
<dbReference type="Pfam" id="PF04542">
    <property type="entry name" value="Sigma70_r2"/>
    <property type="match status" value="1"/>
</dbReference>
<evidence type="ECO:0000256" key="2">
    <source>
        <dbReference type="ARBA" id="ARBA00023015"/>
    </source>
</evidence>
<evidence type="ECO:0000313" key="8">
    <source>
        <dbReference type="Proteomes" id="UP001595814"/>
    </source>
</evidence>
<name>A0ABV8JTR8_9FLAO</name>
<dbReference type="InterPro" id="IPR039425">
    <property type="entry name" value="RNA_pol_sigma-70-like"/>
</dbReference>
<evidence type="ECO:0000256" key="1">
    <source>
        <dbReference type="ARBA" id="ARBA00010641"/>
    </source>
</evidence>
<comment type="caution">
    <text evidence="7">The sequence shown here is derived from an EMBL/GenBank/DDBJ whole genome shotgun (WGS) entry which is preliminary data.</text>
</comment>
<evidence type="ECO:0000313" key="7">
    <source>
        <dbReference type="EMBL" id="MFC4096485.1"/>
    </source>
</evidence>
<dbReference type="InterPro" id="IPR013249">
    <property type="entry name" value="RNA_pol_sigma70_r4_t2"/>
</dbReference>
<dbReference type="InterPro" id="IPR013325">
    <property type="entry name" value="RNA_pol_sigma_r2"/>
</dbReference>
<dbReference type="InterPro" id="IPR014284">
    <property type="entry name" value="RNA_pol_sigma-70_dom"/>
</dbReference>
<feature type="domain" description="RNA polymerase sigma-70 region 2" evidence="5">
    <location>
        <begin position="28"/>
        <end position="94"/>
    </location>
</feature>
<organism evidence="7 8">
    <name type="scientific">Euzebyella saccharophila</name>
    <dbReference type="NCBI Taxonomy" id="679664"/>
    <lineage>
        <taxon>Bacteria</taxon>
        <taxon>Pseudomonadati</taxon>
        <taxon>Bacteroidota</taxon>
        <taxon>Flavobacteriia</taxon>
        <taxon>Flavobacteriales</taxon>
        <taxon>Flavobacteriaceae</taxon>
        <taxon>Euzebyella</taxon>
    </lineage>
</organism>
<dbReference type="SUPFAM" id="SSF88659">
    <property type="entry name" value="Sigma3 and sigma4 domains of RNA polymerase sigma factors"/>
    <property type="match status" value="1"/>
</dbReference>
<dbReference type="PANTHER" id="PTHR43133:SF46">
    <property type="entry name" value="RNA POLYMERASE SIGMA-70 FACTOR ECF SUBFAMILY"/>
    <property type="match status" value="1"/>
</dbReference>
<reference evidence="8" key="1">
    <citation type="journal article" date="2019" name="Int. J. Syst. Evol. Microbiol.">
        <title>The Global Catalogue of Microorganisms (GCM) 10K type strain sequencing project: providing services to taxonomists for standard genome sequencing and annotation.</title>
        <authorList>
            <consortium name="The Broad Institute Genomics Platform"/>
            <consortium name="The Broad Institute Genome Sequencing Center for Infectious Disease"/>
            <person name="Wu L."/>
            <person name="Ma J."/>
        </authorList>
    </citation>
    <scope>NUCLEOTIDE SEQUENCE [LARGE SCALE GENOMIC DNA]</scope>
    <source>
        <strain evidence="8">CECT 7477</strain>
    </source>
</reference>
<dbReference type="SUPFAM" id="SSF88946">
    <property type="entry name" value="Sigma2 domain of RNA polymerase sigma factors"/>
    <property type="match status" value="1"/>
</dbReference>
<feature type="domain" description="RNA polymerase sigma factor 70 region 4 type 2" evidence="6">
    <location>
        <begin position="120"/>
        <end position="171"/>
    </location>
</feature>
<protein>
    <submittedName>
        <fullName evidence="7">RNA polymerase sigma factor</fullName>
    </submittedName>
</protein>
<dbReference type="InterPro" id="IPR013324">
    <property type="entry name" value="RNA_pol_sigma_r3/r4-like"/>
</dbReference>